<dbReference type="EMBL" id="JAPMSZ010000011">
    <property type="protein sequence ID" value="KAJ5084338.1"/>
    <property type="molecule type" value="Genomic_DNA"/>
</dbReference>
<feature type="region of interest" description="Disordered" evidence="1">
    <location>
        <begin position="219"/>
        <end position="261"/>
    </location>
</feature>
<evidence type="ECO:0008006" key="4">
    <source>
        <dbReference type="Google" id="ProtNLM"/>
    </source>
</evidence>
<dbReference type="PANTHER" id="PTHR13464:SF0">
    <property type="entry name" value="SAP30-BINDING PROTEIN"/>
    <property type="match status" value="1"/>
</dbReference>
<dbReference type="Proteomes" id="UP001141434">
    <property type="component" value="Unassembled WGS sequence"/>
</dbReference>
<keyword evidence="3" id="KW-1185">Reference proteome</keyword>
<organism evidence="2 3">
    <name type="scientific">Penicillium alfredii</name>
    <dbReference type="NCBI Taxonomy" id="1506179"/>
    <lineage>
        <taxon>Eukaryota</taxon>
        <taxon>Fungi</taxon>
        <taxon>Dikarya</taxon>
        <taxon>Ascomycota</taxon>
        <taxon>Pezizomycotina</taxon>
        <taxon>Eurotiomycetes</taxon>
        <taxon>Eurotiomycetidae</taxon>
        <taxon>Eurotiales</taxon>
        <taxon>Aspergillaceae</taxon>
        <taxon>Penicillium</taxon>
    </lineage>
</organism>
<protein>
    <recommendedName>
        <fullName evidence="4">HCNGP-like protein</fullName>
    </recommendedName>
</protein>
<dbReference type="RefSeq" id="XP_056507735.1">
    <property type="nucleotide sequence ID" value="XM_056659442.1"/>
</dbReference>
<accession>A0A9W9EM16</accession>
<reference evidence="2" key="2">
    <citation type="journal article" date="2023" name="IMA Fungus">
        <title>Comparative genomic study of the Penicillium genus elucidates a diverse pangenome and 15 lateral gene transfer events.</title>
        <authorList>
            <person name="Petersen C."/>
            <person name="Sorensen T."/>
            <person name="Nielsen M.R."/>
            <person name="Sondergaard T.E."/>
            <person name="Sorensen J.L."/>
            <person name="Fitzpatrick D.A."/>
            <person name="Frisvad J.C."/>
            <person name="Nielsen K.L."/>
        </authorList>
    </citation>
    <scope>NUCLEOTIDE SEQUENCE</scope>
    <source>
        <strain evidence="2">IBT 34128</strain>
    </source>
</reference>
<evidence type="ECO:0000256" key="1">
    <source>
        <dbReference type="SAM" id="MobiDB-lite"/>
    </source>
</evidence>
<sequence length="261" mass="27757">MLGLGAYDSSSEDEVEAKVTPSGSKGDKGPPVAASPTNTGTPSSESLGLIPFALTSASVPTPIHHERGRPLSTEATHKLPNGPVLGPASIERVQPLEAEQSANGRSSPFAASRTLIQDLTLPPVPNLDIPLSPPGSPDPAANAKFEHFLSLKKQGVHFNSKLASSSSLKNPSLLMKMMDHAGIGERSQYDTSLPADVWDTSTLPLWGFKEELLKTQQDLRRQMEDKKASGQRDTIEFVSGSPAASRLGPASDSETRRKPHP</sequence>
<feature type="compositionally biased region" description="Basic and acidic residues" evidence="1">
    <location>
        <begin position="219"/>
        <end position="235"/>
    </location>
</feature>
<dbReference type="PANTHER" id="PTHR13464">
    <property type="entry name" value="TRANSCRIPTIONAL REGULATOR PROTEIN HCNGP"/>
    <property type="match status" value="1"/>
</dbReference>
<dbReference type="AlphaFoldDB" id="A0A9W9EM16"/>
<dbReference type="InterPro" id="IPR012479">
    <property type="entry name" value="SAP30BP"/>
</dbReference>
<evidence type="ECO:0000313" key="2">
    <source>
        <dbReference type="EMBL" id="KAJ5084338.1"/>
    </source>
</evidence>
<dbReference type="GO" id="GO:0005634">
    <property type="term" value="C:nucleus"/>
    <property type="evidence" value="ECO:0007669"/>
    <property type="project" value="TreeGrafter"/>
</dbReference>
<dbReference type="GO" id="GO:0006355">
    <property type="term" value="P:regulation of DNA-templated transcription"/>
    <property type="evidence" value="ECO:0007669"/>
    <property type="project" value="InterPro"/>
</dbReference>
<feature type="region of interest" description="Disordered" evidence="1">
    <location>
        <begin position="1"/>
        <end position="109"/>
    </location>
</feature>
<evidence type="ECO:0000313" key="3">
    <source>
        <dbReference type="Proteomes" id="UP001141434"/>
    </source>
</evidence>
<reference evidence="2" key="1">
    <citation type="submission" date="2022-11" db="EMBL/GenBank/DDBJ databases">
        <authorList>
            <person name="Petersen C."/>
        </authorList>
    </citation>
    <scope>NUCLEOTIDE SEQUENCE</scope>
    <source>
        <strain evidence="2">IBT 34128</strain>
    </source>
</reference>
<name>A0A9W9EM16_9EURO</name>
<dbReference type="Pfam" id="PF07818">
    <property type="entry name" value="HCNGP"/>
    <property type="match status" value="1"/>
</dbReference>
<feature type="compositionally biased region" description="Polar residues" evidence="1">
    <location>
        <begin position="35"/>
        <end position="46"/>
    </location>
</feature>
<proteinExistence type="predicted"/>
<dbReference type="GeneID" id="81398611"/>
<comment type="caution">
    <text evidence="2">The sequence shown here is derived from an EMBL/GenBank/DDBJ whole genome shotgun (WGS) entry which is preliminary data.</text>
</comment>
<dbReference type="OrthoDB" id="1714508at2759"/>
<gene>
    <name evidence="2" type="ORF">NUU61_008917</name>
</gene>